<reference evidence="2 3" key="1">
    <citation type="journal article" date="2021" name="Comput. Struct. Biotechnol. J.">
        <title>De novo genome assembly of the potent medicinal plant Rehmannia glutinosa using nanopore technology.</title>
        <authorList>
            <person name="Ma L."/>
            <person name="Dong C."/>
            <person name="Song C."/>
            <person name="Wang X."/>
            <person name="Zheng X."/>
            <person name="Niu Y."/>
            <person name="Chen S."/>
            <person name="Feng W."/>
        </authorList>
    </citation>
    <scope>NUCLEOTIDE SEQUENCE [LARGE SCALE GENOMIC DNA]</scope>
    <source>
        <strain evidence="2">DH-2019</strain>
    </source>
</reference>
<name>A0ABR0V3Q4_REHGL</name>
<evidence type="ECO:0000313" key="3">
    <source>
        <dbReference type="Proteomes" id="UP001318860"/>
    </source>
</evidence>
<organism evidence="2 3">
    <name type="scientific">Rehmannia glutinosa</name>
    <name type="common">Chinese foxglove</name>
    <dbReference type="NCBI Taxonomy" id="99300"/>
    <lineage>
        <taxon>Eukaryota</taxon>
        <taxon>Viridiplantae</taxon>
        <taxon>Streptophyta</taxon>
        <taxon>Embryophyta</taxon>
        <taxon>Tracheophyta</taxon>
        <taxon>Spermatophyta</taxon>
        <taxon>Magnoliopsida</taxon>
        <taxon>eudicotyledons</taxon>
        <taxon>Gunneridae</taxon>
        <taxon>Pentapetalae</taxon>
        <taxon>asterids</taxon>
        <taxon>lamiids</taxon>
        <taxon>Lamiales</taxon>
        <taxon>Orobanchaceae</taxon>
        <taxon>Rehmannieae</taxon>
        <taxon>Rehmannia</taxon>
    </lineage>
</organism>
<dbReference type="PANTHER" id="PTHR31343:SF4">
    <property type="entry name" value="DUF789 DOMAIN-CONTAINING PROTEIN"/>
    <property type="match status" value="1"/>
</dbReference>
<dbReference type="EMBL" id="JABTTQ020001646">
    <property type="protein sequence ID" value="KAK6129442.1"/>
    <property type="molecule type" value="Genomic_DNA"/>
</dbReference>
<protein>
    <submittedName>
        <fullName evidence="2">Uncharacterized protein</fullName>
    </submittedName>
</protein>
<proteinExistence type="predicted"/>
<dbReference type="InterPro" id="IPR008507">
    <property type="entry name" value="DUF789"/>
</dbReference>
<evidence type="ECO:0000313" key="2">
    <source>
        <dbReference type="EMBL" id="KAK6129442.1"/>
    </source>
</evidence>
<gene>
    <name evidence="2" type="ORF">DH2020_036818</name>
</gene>
<dbReference type="Proteomes" id="UP001318860">
    <property type="component" value="Unassembled WGS sequence"/>
</dbReference>
<dbReference type="Pfam" id="PF05623">
    <property type="entry name" value="DUF789"/>
    <property type="match status" value="1"/>
</dbReference>
<keyword evidence="3" id="KW-1185">Reference proteome</keyword>
<accession>A0ABR0V3Q4</accession>
<feature type="region of interest" description="Disordered" evidence="1">
    <location>
        <begin position="1"/>
        <end position="65"/>
    </location>
</feature>
<dbReference type="PANTHER" id="PTHR31343">
    <property type="entry name" value="T15D22.8"/>
    <property type="match status" value="1"/>
</dbReference>
<evidence type="ECO:0000256" key="1">
    <source>
        <dbReference type="SAM" id="MobiDB-lite"/>
    </source>
</evidence>
<comment type="caution">
    <text evidence="2">The sequence shown here is derived from an EMBL/GenBank/DDBJ whole genome shotgun (WGS) entry which is preliminary data.</text>
</comment>
<sequence length="379" mass="41574">MSSKGGYAAAAPPSYCGGTFYNPPAKAGEAKPESSAGEEDAEEAEKRGEADCSTTAPALSVPPSVGSASVLNVTNLDRLMESVTPYIPAQNLSEVNARGWRTGEVDSHYFFSLEDLWDSFNEWSVCGAGVPLLLNGRKDPIVQYYVPFLSGMQLYVDPSRPSSRLSAGSSDPEADRRVEYISDSDMQLQNKLSVGDNFLAGSAGSEADIANSPGLTLFHYLEHEQPHYRRPLTDKISALASQYPELSKCRSCDLLPTSWICVAWYPIYRIPIGSTLRDLDACFLTFHSLSTQSRSNFAPQFHAANTRTVRGVVDPTPKISLPVFGLASYKLKGSIVSPCGPQECEQENSLMQSADNWLRGLQVILPDYQFFRANYSHRR</sequence>